<dbReference type="Proteomes" id="UP001187531">
    <property type="component" value="Unassembled WGS sequence"/>
</dbReference>
<comment type="caution">
    <text evidence="2">The sequence shown here is derived from an EMBL/GenBank/DDBJ whole genome shotgun (WGS) entry which is preliminary data.</text>
</comment>
<reference evidence="2" key="1">
    <citation type="submission" date="2023-07" db="EMBL/GenBank/DDBJ databases">
        <title>Chromosome-level genome assembly of Artemia franciscana.</title>
        <authorList>
            <person name="Jo E."/>
        </authorList>
    </citation>
    <scope>NUCLEOTIDE SEQUENCE</scope>
    <source>
        <tissue evidence="2">Whole body</tissue>
    </source>
</reference>
<gene>
    <name evidence="2" type="ORF">QYM36_016116</name>
</gene>
<accession>A0AA88HFC9</accession>
<evidence type="ECO:0008006" key="4">
    <source>
        <dbReference type="Google" id="ProtNLM"/>
    </source>
</evidence>
<dbReference type="AlphaFoldDB" id="A0AA88HFC9"/>
<keyword evidence="1" id="KW-0732">Signal</keyword>
<proteinExistence type="predicted"/>
<organism evidence="2 3">
    <name type="scientific">Artemia franciscana</name>
    <name type="common">Brine shrimp</name>
    <name type="synonym">Artemia sanfranciscana</name>
    <dbReference type="NCBI Taxonomy" id="6661"/>
    <lineage>
        <taxon>Eukaryota</taxon>
        <taxon>Metazoa</taxon>
        <taxon>Ecdysozoa</taxon>
        <taxon>Arthropoda</taxon>
        <taxon>Crustacea</taxon>
        <taxon>Branchiopoda</taxon>
        <taxon>Anostraca</taxon>
        <taxon>Artemiidae</taxon>
        <taxon>Artemia</taxon>
    </lineage>
</organism>
<feature type="signal peptide" evidence="1">
    <location>
        <begin position="1"/>
        <end position="17"/>
    </location>
</feature>
<protein>
    <recommendedName>
        <fullName evidence="4">Cuticle protein</fullName>
    </recommendedName>
</protein>
<evidence type="ECO:0000256" key="1">
    <source>
        <dbReference type="SAM" id="SignalP"/>
    </source>
</evidence>
<sequence length="105" mass="11457">MKFLFAAVLVMAAVCYADEEKKYVAVPYAGLPVPAAYPYALPYAAPLPYTYGYTSYRFSAPTYTVRSSHPYPAVKLDTTQEPAAYASYPYAAFPTAAGYGVLRKA</sequence>
<keyword evidence="3" id="KW-1185">Reference proteome</keyword>
<evidence type="ECO:0000313" key="3">
    <source>
        <dbReference type="Proteomes" id="UP001187531"/>
    </source>
</evidence>
<name>A0AA88HFC9_ARTSF</name>
<evidence type="ECO:0000313" key="2">
    <source>
        <dbReference type="EMBL" id="KAK2705984.1"/>
    </source>
</evidence>
<dbReference type="EMBL" id="JAVRJZ010000020">
    <property type="protein sequence ID" value="KAK2705984.1"/>
    <property type="molecule type" value="Genomic_DNA"/>
</dbReference>
<feature type="chain" id="PRO_5041664524" description="Cuticle protein" evidence="1">
    <location>
        <begin position="18"/>
        <end position="105"/>
    </location>
</feature>